<proteinExistence type="predicted"/>
<sequence>MFVVEELKARPLRWWVDNRGLLDLAPPYQRRGGLWSVPMRQKLIDSIINGYDLPKFYLADFASGPPDLNTAGRRFAVVDGRQRLEAIFRFADDELTLEEEFVLADEPALELAGLTYSQLRQRDPRTASRFDEYRLTMYAIRTNEEGRINELFTRLNSSRALSGAEVRNAMKGVVPGLIREIADHELFTSLVRFSRNRYQDREVAAKYLLCEFRGNLVETKRAGLDRLVREGTRADADPENLRRAADRVLEVCDRMASIFEPSDRLLSSQGSMVPYYWLARTVGGVHGPRIRAFLLDFEELRHRNRRVAADPRVGGIVDPDLLRYDALNRSINDQGSIEGRFAILMAFLNEWLEEGHLQPRPSPRFG</sequence>
<organism evidence="2 3">
    <name type="scientific">Solirubrobacter phytolaccae</name>
    <dbReference type="NCBI Taxonomy" id="1404360"/>
    <lineage>
        <taxon>Bacteria</taxon>
        <taxon>Bacillati</taxon>
        <taxon>Actinomycetota</taxon>
        <taxon>Thermoleophilia</taxon>
        <taxon>Solirubrobacterales</taxon>
        <taxon>Solirubrobacteraceae</taxon>
        <taxon>Solirubrobacter</taxon>
    </lineage>
</organism>
<dbReference type="RefSeq" id="WP_270024248.1">
    <property type="nucleotide sequence ID" value="NZ_JAPDDP010000008.1"/>
</dbReference>
<gene>
    <name evidence="2" type="ORF">OJ997_06505</name>
</gene>
<protein>
    <submittedName>
        <fullName evidence="2">DUF262 domain-containing protein</fullName>
    </submittedName>
</protein>
<reference evidence="2" key="1">
    <citation type="submission" date="2022-10" db="EMBL/GenBank/DDBJ databases">
        <title>The WGS of Solirubrobacter phytolaccae KCTC 29190.</title>
        <authorList>
            <person name="Jiang Z."/>
        </authorList>
    </citation>
    <scope>NUCLEOTIDE SEQUENCE</scope>
    <source>
        <strain evidence="2">KCTC 29190</strain>
    </source>
</reference>
<dbReference type="PANTHER" id="PTHR39639">
    <property type="entry name" value="CHROMOSOME 16, WHOLE GENOME SHOTGUN SEQUENCE"/>
    <property type="match status" value="1"/>
</dbReference>
<dbReference type="AlphaFoldDB" id="A0A9X3N5A2"/>
<feature type="domain" description="GmrSD restriction endonucleases N-terminal" evidence="1">
    <location>
        <begin position="24"/>
        <end position="169"/>
    </location>
</feature>
<evidence type="ECO:0000259" key="1">
    <source>
        <dbReference type="Pfam" id="PF03235"/>
    </source>
</evidence>
<evidence type="ECO:0000313" key="3">
    <source>
        <dbReference type="Proteomes" id="UP001147653"/>
    </source>
</evidence>
<name>A0A9X3N5A2_9ACTN</name>
<keyword evidence="3" id="KW-1185">Reference proteome</keyword>
<dbReference type="Pfam" id="PF03235">
    <property type="entry name" value="GmrSD_N"/>
    <property type="match status" value="1"/>
</dbReference>
<dbReference type="Proteomes" id="UP001147653">
    <property type="component" value="Unassembled WGS sequence"/>
</dbReference>
<accession>A0A9X3N5A2</accession>
<comment type="caution">
    <text evidence="2">The sequence shown here is derived from an EMBL/GenBank/DDBJ whole genome shotgun (WGS) entry which is preliminary data.</text>
</comment>
<dbReference type="EMBL" id="JAPDDP010000008">
    <property type="protein sequence ID" value="MDA0179938.1"/>
    <property type="molecule type" value="Genomic_DNA"/>
</dbReference>
<dbReference type="InterPro" id="IPR004919">
    <property type="entry name" value="GmrSD_N"/>
</dbReference>
<evidence type="ECO:0000313" key="2">
    <source>
        <dbReference type="EMBL" id="MDA0179938.1"/>
    </source>
</evidence>
<dbReference type="PANTHER" id="PTHR39639:SF1">
    <property type="entry name" value="DUF262 DOMAIN-CONTAINING PROTEIN"/>
    <property type="match status" value="1"/>
</dbReference>